<dbReference type="AlphaFoldDB" id="K8A1Z0"/>
<gene>
    <name evidence="1" type="ORF">BN137_2521</name>
</gene>
<accession>K8A1Z0</accession>
<sequence length="77" mass="8370">MRTPLTRVTAITKPAPCHAPGNRSLRYMTARRAMLPLVEALAREPARFVIIKHDLDLSGYPPPTLSGMLVAGGFISV</sequence>
<organism evidence="1 2">
    <name type="scientific">Cronobacter condimenti 1330</name>
    <dbReference type="NCBI Taxonomy" id="1073999"/>
    <lineage>
        <taxon>Bacteria</taxon>
        <taxon>Pseudomonadati</taxon>
        <taxon>Pseudomonadota</taxon>
        <taxon>Gammaproteobacteria</taxon>
        <taxon>Enterobacterales</taxon>
        <taxon>Enterobacteriaceae</taxon>
        <taxon>Cronobacter</taxon>
    </lineage>
</organism>
<dbReference type="EMBL" id="CAKW01000091">
    <property type="protein sequence ID" value="CCJ73150.1"/>
    <property type="molecule type" value="Genomic_DNA"/>
</dbReference>
<dbReference type="Proteomes" id="UP000009340">
    <property type="component" value="Unassembled WGS sequence"/>
</dbReference>
<comment type="caution">
    <text evidence="1">The sequence shown here is derived from an EMBL/GenBank/DDBJ whole genome shotgun (WGS) entry which is preliminary data.</text>
</comment>
<name>K8A1Z0_9ENTR</name>
<protein>
    <submittedName>
        <fullName evidence="1">Uncharacterized protein</fullName>
    </submittedName>
</protein>
<proteinExistence type="predicted"/>
<evidence type="ECO:0000313" key="1">
    <source>
        <dbReference type="EMBL" id="CCJ73150.1"/>
    </source>
</evidence>
<evidence type="ECO:0000313" key="2">
    <source>
        <dbReference type="Proteomes" id="UP000009340"/>
    </source>
</evidence>
<reference evidence="1" key="1">
    <citation type="submission" date="2012-07" db="EMBL/GenBank/DDBJ databases">
        <authorList>
            <person name="Cummings C."/>
        </authorList>
    </citation>
    <scope>NUCLEOTIDE SEQUENCE</scope>
    <source>
        <strain evidence="1">1330</strain>
    </source>
</reference>